<comment type="caution">
    <text evidence="2">The sequence shown here is derived from an EMBL/GenBank/DDBJ whole genome shotgun (WGS) entry which is preliminary data.</text>
</comment>
<organism evidence="2 3">
    <name type="scientific">Lentzea flava</name>
    <dbReference type="NCBI Taxonomy" id="103732"/>
    <lineage>
        <taxon>Bacteria</taxon>
        <taxon>Bacillati</taxon>
        <taxon>Actinomycetota</taxon>
        <taxon>Actinomycetes</taxon>
        <taxon>Pseudonocardiales</taxon>
        <taxon>Pseudonocardiaceae</taxon>
        <taxon>Lentzea</taxon>
    </lineage>
</organism>
<keyword evidence="3" id="KW-1185">Reference proteome</keyword>
<evidence type="ECO:0000313" key="2">
    <source>
        <dbReference type="EMBL" id="GGU43597.1"/>
    </source>
</evidence>
<feature type="region of interest" description="Disordered" evidence="1">
    <location>
        <begin position="49"/>
        <end position="69"/>
    </location>
</feature>
<evidence type="ECO:0000313" key="3">
    <source>
        <dbReference type="Proteomes" id="UP000649573"/>
    </source>
</evidence>
<reference evidence="3" key="1">
    <citation type="journal article" date="2019" name="Int. J. Syst. Evol. Microbiol.">
        <title>The Global Catalogue of Microorganisms (GCM) 10K type strain sequencing project: providing services to taxonomists for standard genome sequencing and annotation.</title>
        <authorList>
            <consortium name="The Broad Institute Genomics Platform"/>
            <consortium name="The Broad Institute Genome Sequencing Center for Infectious Disease"/>
            <person name="Wu L."/>
            <person name="Ma J."/>
        </authorList>
    </citation>
    <scope>NUCLEOTIDE SEQUENCE [LARGE SCALE GENOMIC DNA]</scope>
    <source>
        <strain evidence="3">JCM 3296</strain>
    </source>
</reference>
<name>A0ABQ2ULF6_9PSEU</name>
<dbReference type="EMBL" id="BMRE01000016">
    <property type="protein sequence ID" value="GGU43597.1"/>
    <property type="molecule type" value="Genomic_DNA"/>
</dbReference>
<proteinExistence type="predicted"/>
<feature type="region of interest" description="Disordered" evidence="1">
    <location>
        <begin position="1"/>
        <end position="34"/>
    </location>
</feature>
<sequence>MEREGPSYRSKLAAGDDGDEVSRSEITRRRASSALRRRPAYLKVSYNGLNPALEPRSRGMSRTVSGVSG</sequence>
<accession>A0ABQ2ULF6</accession>
<evidence type="ECO:0000256" key="1">
    <source>
        <dbReference type="SAM" id="MobiDB-lite"/>
    </source>
</evidence>
<protein>
    <submittedName>
        <fullName evidence="2">Uncharacterized protein</fullName>
    </submittedName>
</protein>
<dbReference type="Proteomes" id="UP000649573">
    <property type="component" value="Unassembled WGS sequence"/>
</dbReference>
<feature type="compositionally biased region" description="Polar residues" evidence="1">
    <location>
        <begin position="60"/>
        <end position="69"/>
    </location>
</feature>
<gene>
    <name evidence="2" type="ORF">GCM10010178_40170</name>
</gene>